<sequence length="368" mass="39511">MQHSPPAHISFIPGRNPGDNRSPGGCRSAERKCEEAPVKSSNTGKDNQVNEPGAPQSAGFHHLPVMAAEIVAVFAEVTNGVVLDATLGGGGHAEMLLEAHPHLNLLGIDRDQTALAAATTRLSRFGDRVQTVHCRFDHLRDAMKTANVATLSGALFDLGVSSPQLDRVERGFSYRNDSPLDMRMDLTEPWSAVDVVNGYTEQELTRVLFEYGDERFAPRIARAIISHRPIESTGELADIIVTAIPAAVRRTGGHPAKRSFQAIRIAVNHELEILPAAIDAAIAATAVGGRIAVLSYHSGEDRIVKERFRAAETGGCECPTGLPCVCGAVRTVRLVRRVPKTPSAAEVATNRRAASARLRVVERIAAPV</sequence>
<name>A0A6J6NYN8_9ZZZZ</name>
<dbReference type="Gene3D" id="3.40.50.150">
    <property type="entry name" value="Vaccinia Virus protein VP39"/>
    <property type="match status" value="1"/>
</dbReference>
<dbReference type="InterPro" id="IPR002903">
    <property type="entry name" value="RsmH"/>
</dbReference>
<feature type="compositionally biased region" description="Basic and acidic residues" evidence="5">
    <location>
        <begin position="28"/>
        <end position="37"/>
    </location>
</feature>
<organism evidence="6">
    <name type="scientific">freshwater metagenome</name>
    <dbReference type="NCBI Taxonomy" id="449393"/>
    <lineage>
        <taxon>unclassified sequences</taxon>
        <taxon>metagenomes</taxon>
        <taxon>ecological metagenomes</taxon>
    </lineage>
</organism>
<dbReference type="GO" id="GO:0070475">
    <property type="term" value="P:rRNA base methylation"/>
    <property type="evidence" value="ECO:0007669"/>
    <property type="project" value="TreeGrafter"/>
</dbReference>
<dbReference type="SUPFAM" id="SSF81799">
    <property type="entry name" value="Putative methyltransferase TM0872, insert domain"/>
    <property type="match status" value="1"/>
</dbReference>
<dbReference type="Pfam" id="PF01795">
    <property type="entry name" value="Methyltransf_5"/>
    <property type="match status" value="1"/>
</dbReference>
<dbReference type="GO" id="GO:0005737">
    <property type="term" value="C:cytoplasm"/>
    <property type="evidence" value="ECO:0007669"/>
    <property type="project" value="TreeGrafter"/>
</dbReference>
<proteinExistence type="inferred from homology"/>
<keyword evidence="2" id="KW-0489">Methyltransferase</keyword>
<dbReference type="HAMAP" id="MF_01007">
    <property type="entry name" value="16SrRNA_methyltr_H"/>
    <property type="match status" value="1"/>
</dbReference>
<accession>A0A6J6NYN8</accession>
<dbReference type="SUPFAM" id="SSF53335">
    <property type="entry name" value="S-adenosyl-L-methionine-dependent methyltransferases"/>
    <property type="match status" value="1"/>
</dbReference>
<feature type="region of interest" description="Disordered" evidence="5">
    <location>
        <begin position="1"/>
        <end position="57"/>
    </location>
</feature>
<dbReference type="Gene3D" id="1.10.150.170">
    <property type="entry name" value="Putative methyltransferase TM0872, insert domain"/>
    <property type="match status" value="1"/>
</dbReference>
<dbReference type="PANTHER" id="PTHR11265:SF0">
    <property type="entry name" value="12S RRNA N4-METHYLCYTIDINE METHYLTRANSFERASE"/>
    <property type="match status" value="1"/>
</dbReference>
<comment type="similarity">
    <text evidence="1">Belongs to the methyltransferase superfamily. RsmH family.</text>
</comment>
<dbReference type="InterPro" id="IPR023397">
    <property type="entry name" value="SAM-dep_MeTrfase_MraW_recog"/>
</dbReference>
<evidence type="ECO:0000313" key="6">
    <source>
        <dbReference type="EMBL" id="CAB4691546.1"/>
    </source>
</evidence>
<evidence type="ECO:0000256" key="3">
    <source>
        <dbReference type="ARBA" id="ARBA00022679"/>
    </source>
</evidence>
<gene>
    <name evidence="6" type="ORF">UFOPK2366_00788</name>
</gene>
<reference evidence="6" key="1">
    <citation type="submission" date="2020-05" db="EMBL/GenBank/DDBJ databases">
        <authorList>
            <person name="Chiriac C."/>
            <person name="Salcher M."/>
            <person name="Ghai R."/>
            <person name="Kavagutti S V."/>
        </authorList>
    </citation>
    <scope>NUCLEOTIDE SEQUENCE</scope>
</reference>
<evidence type="ECO:0000256" key="1">
    <source>
        <dbReference type="ARBA" id="ARBA00010396"/>
    </source>
</evidence>
<evidence type="ECO:0000256" key="4">
    <source>
        <dbReference type="ARBA" id="ARBA00022691"/>
    </source>
</evidence>
<evidence type="ECO:0000256" key="5">
    <source>
        <dbReference type="SAM" id="MobiDB-lite"/>
    </source>
</evidence>
<evidence type="ECO:0000256" key="2">
    <source>
        <dbReference type="ARBA" id="ARBA00022603"/>
    </source>
</evidence>
<dbReference type="NCBIfam" id="TIGR00006">
    <property type="entry name" value="16S rRNA (cytosine(1402)-N(4))-methyltransferase RsmH"/>
    <property type="match status" value="1"/>
</dbReference>
<dbReference type="AlphaFoldDB" id="A0A6J6NYN8"/>
<keyword evidence="3" id="KW-0808">Transferase</keyword>
<dbReference type="PANTHER" id="PTHR11265">
    <property type="entry name" value="S-ADENOSYL-METHYLTRANSFERASE MRAW"/>
    <property type="match status" value="1"/>
</dbReference>
<dbReference type="PIRSF" id="PIRSF004486">
    <property type="entry name" value="MraW"/>
    <property type="match status" value="1"/>
</dbReference>
<protein>
    <submittedName>
        <fullName evidence="6">Unannotated protein</fullName>
    </submittedName>
</protein>
<keyword evidence="4" id="KW-0949">S-adenosyl-L-methionine</keyword>
<dbReference type="EMBL" id="CAEZXM010000127">
    <property type="protein sequence ID" value="CAB4691546.1"/>
    <property type="molecule type" value="Genomic_DNA"/>
</dbReference>
<dbReference type="InterPro" id="IPR029063">
    <property type="entry name" value="SAM-dependent_MTases_sf"/>
</dbReference>
<dbReference type="GO" id="GO:0071424">
    <property type="term" value="F:rRNA (cytosine-N4-)-methyltransferase activity"/>
    <property type="evidence" value="ECO:0007669"/>
    <property type="project" value="TreeGrafter"/>
</dbReference>
<feature type="compositionally biased region" description="Polar residues" evidence="5">
    <location>
        <begin position="39"/>
        <end position="50"/>
    </location>
</feature>